<dbReference type="InterPro" id="IPR010260">
    <property type="entry name" value="AlpA"/>
</dbReference>
<organism evidence="1 2">
    <name type="scientific">Cognatishimia activa</name>
    <dbReference type="NCBI Taxonomy" id="1715691"/>
    <lineage>
        <taxon>Bacteria</taxon>
        <taxon>Pseudomonadati</taxon>
        <taxon>Pseudomonadota</taxon>
        <taxon>Alphaproteobacteria</taxon>
        <taxon>Rhodobacterales</taxon>
        <taxon>Paracoccaceae</taxon>
        <taxon>Cognatishimia</taxon>
    </lineage>
</organism>
<gene>
    <name evidence="1" type="ORF">HZ995_10035</name>
</gene>
<dbReference type="EMBL" id="CP060010">
    <property type="protein sequence ID" value="QTN34842.1"/>
    <property type="molecule type" value="Genomic_DNA"/>
</dbReference>
<name>A0A975I6C5_9RHOB</name>
<dbReference type="SUPFAM" id="SSF46955">
    <property type="entry name" value="Putative DNA-binding domain"/>
    <property type="match status" value="1"/>
</dbReference>
<evidence type="ECO:0000313" key="2">
    <source>
        <dbReference type="Proteomes" id="UP000665026"/>
    </source>
</evidence>
<dbReference type="InterPro" id="IPR009061">
    <property type="entry name" value="DNA-bd_dom_put_sf"/>
</dbReference>
<evidence type="ECO:0000313" key="1">
    <source>
        <dbReference type="EMBL" id="QTN34842.1"/>
    </source>
</evidence>
<dbReference type="Pfam" id="PF05930">
    <property type="entry name" value="Phage_AlpA"/>
    <property type="match status" value="1"/>
</dbReference>
<dbReference type="AlphaFoldDB" id="A0A975I6C5"/>
<reference evidence="1" key="1">
    <citation type="submission" date="2020-07" db="EMBL/GenBank/DDBJ databases">
        <title>Genome sequences of bacteria associated with the marine, planktonic diatom Thalassiosira profunda strain ECT2AJA-044.</title>
        <authorList>
            <person name="Gargas C.B."/>
            <person name="Roberts W.R."/>
            <person name="Alverson A.J."/>
        </authorList>
    </citation>
    <scope>NUCLEOTIDE SEQUENCE</scope>
    <source>
        <strain evidence="1">ECT2AJA-044</strain>
    </source>
</reference>
<protein>
    <submittedName>
        <fullName evidence="1">AlpA family phage regulatory protein</fullName>
    </submittedName>
</protein>
<accession>A0A975I6C5</accession>
<sequence length="82" mass="9363">MTMKPVETTGNIYMVYLSSNQVQERYQISRSSLYRWQDEPSIGFPRPVKVGHRILWRDSDLDAFDARLAGASLTNSQGEPAE</sequence>
<dbReference type="Proteomes" id="UP000665026">
    <property type="component" value="Chromosome"/>
</dbReference>
<dbReference type="RefSeq" id="WP_209355527.1">
    <property type="nucleotide sequence ID" value="NZ_CP060010.1"/>
</dbReference>
<proteinExistence type="predicted"/>
<dbReference type="KEGG" id="cact:HZ995_10035"/>